<comment type="caution">
    <text evidence="2">The sequence shown here is derived from an EMBL/GenBank/DDBJ whole genome shotgun (WGS) entry which is preliminary data.</text>
</comment>
<sequence>MVGNAQENLEFYSQVLNLRLVKQTVNFDDPSGYHLYFASQNLSDPSLMTFFPLENSQAGTKGSGQGGRILFQIPKASLDFWSQRLESFGIPYQERSLFEASALFFEDPHQLELALVEGPEEASTPEITGFHGTYLLSADYQASYQFLINEFGLVPIAENDDLYYLKTNRLEEDHIYLPKVNCERGQMGIGTVHHIAWAVENLEVLKQNRDYLAGIGQNVTVIRNRKYFKSIYFREPGKVIFELATDGPGITIDEPFDQLGQKLQLPDKFENRRHQIETNLTPLRIPER</sequence>
<dbReference type="InterPro" id="IPR029068">
    <property type="entry name" value="Glyas_Bleomycin-R_OHBP_Dase"/>
</dbReference>
<name>A0A2N8L9Z6_9STRE</name>
<keyword evidence="2" id="KW-0223">Dioxygenase</keyword>
<dbReference type="OrthoDB" id="9785698at2"/>
<dbReference type="PANTHER" id="PTHR36110:SF2">
    <property type="entry name" value="RING-CLEAVING DIOXYGENASE MHQE-RELATED"/>
    <property type="match status" value="1"/>
</dbReference>
<protein>
    <submittedName>
        <fullName evidence="2">Ring-cleaving dioxygenase</fullName>
    </submittedName>
</protein>
<dbReference type="InterPro" id="IPR037523">
    <property type="entry name" value="VOC_core"/>
</dbReference>
<dbReference type="PROSITE" id="PS51819">
    <property type="entry name" value="VOC"/>
    <property type="match status" value="2"/>
</dbReference>
<proteinExistence type="predicted"/>
<gene>
    <name evidence="2" type="ORF">AT575_09300</name>
</gene>
<dbReference type="InterPro" id="IPR004360">
    <property type="entry name" value="Glyas_Fos-R_dOase_dom"/>
</dbReference>
<dbReference type="InterPro" id="IPR052537">
    <property type="entry name" value="Extradiol_RC_dioxygenase"/>
</dbReference>
<dbReference type="GO" id="GO:0051213">
    <property type="term" value="F:dioxygenase activity"/>
    <property type="evidence" value="ECO:0007669"/>
    <property type="project" value="UniProtKB-KW"/>
</dbReference>
<dbReference type="EMBL" id="LOCM01000033">
    <property type="protein sequence ID" value="PND46979.1"/>
    <property type="molecule type" value="Genomic_DNA"/>
</dbReference>
<dbReference type="SUPFAM" id="SSF54593">
    <property type="entry name" value="Glyoxalase/Bleomycin resistance protein/Dihydroxybiphenyl dioxygenase"/>
    <property type="match status" value="1"/>
</dbReference>
<dbReference type="Pfam" id="PF00903">
    <property type="entry name" value="Glyoxalase"/>
    <property type="match status" value="1"/>
</dbReference>
<dbReference type="AlphaFoldDB" id="A0A2N8L9Z6"/>
<keyword evidence="3" id="KW-1185">Reference proteome</keyword>
<evidence type="ECO:0000313" key="2">
    <source>
        <dbReference type="EMBL" id="PND46979.1"/>
    </source>
</evidence>
<accession>A0A2N8L9Z6</accession>
<dbReference type="Gene3D" id="3.10.180.10">
    <property type="entry name" value="2,3-Dihydroxybiphenyl 1,2-Dioxygenase, domain 1"/>
    <property type="match status" value="2"/>
</dbReference>
<reference evidence="2 3" key="1">
    <citation type="submission" date="2015-12" db="EMBL/GenBank/DDBJ databases">
        <title>Streptococcus penaeicida sp. nov.</title>
        <authorList>
            <person name="Gomez-Gil B."/>
            <person name="Morales-Covarrubias M."/>
        </authorList>
    </citation>
    <scope>NUCLEOTIDE SEQUENCE [LARGE SCALE GENOMIC DNA]</scope>
    <source>
        <strain evidence="2 3">CAIM 1838</strain>
    </source>
</reference>
<evidence type="ECO:0000259" key="1">
    <source>
        <dbReference type="PROSITE" id="PS51819"/>
    </source>
</evidence>
<dbReference type="RefSeq" id="WP_102778109.1">
    <property type="nucleotide sequence ID" value="NZ_LOCM01000033.1"/>
</dbReference>
<feature type="domain" description="VOC" evidence="1">
    <location>
        <begin position="1"/>
        <end position="118"/>
    </location>
</feature>
<organism evidence="2 3">
    <name type="scientific">Streptococcus penaeicida</name>
    <dbReference type="NCBI Taxonomy" id="1765960"/>
    <lineage>
        <taxon>Bacteria</taxon>
        <taxon>Bacillati</taxon>
        <taxon>Bacillota</taxon>
        <taxon>Bacilli</taxon>
        <taxon>Lactobacillales</taxon>
        <taxon>Streptococcaceae</taxon>
        <taxon>Streptococcus</taxon>
    </lineage>
</organism>
<dbReference type="PANTHER" id="PTHR36110">
    <property type="entry name" value="RING-CLEAVING DIOXYGENASE MHQE-RELATED"/>
    <property type="match status" value="1"/>
</dbReference>
<dbReference type="Proteomes" id="UP000235963">
    <property type="component" value="Unassembled WGS sequence"/>
</dbReference>
<feature type="domain" description="VOC" evidence="1">
    <location>
        <begin position="129"/>
        <end position="246"/>
    </location>
</feature>
<evidence type="ECO:0000313" key="3">
    <source>
        <dbReference type="Proteomes" id="UP000235963"/>
    </source>
</evidence>
<keyword evidence="2" id="KW-0560">Oxidoreductase</keyword>